<sequence length="205" mass="21596">MAAVTGVALILGLSGCGGDSESSTESQAVSDGSSASPATSAVSPSGENAPTSPSPRPSKTPPSLSPSEKERVAKVRKSAVVGKVEIKRGMQPRPEASVDDLQITNSGNIKKDRSTMRVVSARGDLTGQRELAWVAGKGEPVGNGVSCTQRIRLQNNKKAGVRENLLLCWRLSAERSVYTVAVDLDGNPSRRKSVAAILKRWKTMN</sequence>
<dbReference type="Proteomes" id="UP000598146">
    <property type="component" value="Unassembled WGS sequence"/>
</dbReference>
<feature type="compositionally biased region" description="Polar residues" evidence="1">
    <location>
        <begin position="20"/>
        <end position="32"/>
    </location>
</feature>
<dbReference type="EMBL" id="JADQTO010000001">
    <property type="protein sequence ID" value="MBG0560167.1"/>
    <property type="molecule type" value="Genomic_DNA"/>
</dbReference>
<dbReference type="AlphaFoldDB" id="A0A931C407"/>
<organism evidence="2 3">
    <name type="scientific">Actinoplanes aureus</name>
    <dbReference type="NCBI Taxonomy" id="2792083"/>
    <lineage>
        <taxon>Bacteria</taxon>
        <taxon>Bacillati</taxon>
        <taxon>Actinomycetota</taxon>
        <taxon>Actinomycetes</taxon>
        <taxon>Micromonosporales</taxon>
        <taxon>Micromonosporaceae</taxon>
        <taxon>Actinoplanes</taxon>
    </lineage>
</organism>
<comment type="caution">
    <text evidence="2">The sequence shown here is derived from an EMBL/GenBank/DDBJ whole genome shotgun (WGS) entry which is preliminary data.</text>
</comment>
<evidence type="ECO:0000256" key="1">
    <source>
        <dbReference type="SAM" id="MobiDB-lite"/>
    </source>
</evidence>
<reference evidence="2" key="1">
    <citation type="submission" date="2020-11" db="EMBL/GenBank/DDBJ databases">
        <title>Isolation and identification of active actinomycetes.</title>
        <authorList>
            <person name="Sun X."/>
        </authorList>
    </citation>
    <scope>NUCLEOTIDE SEQUENCE</scope>
    <source>
        <strain evidence="2">NEAU-A11</strain>
    </source>
</reference>
<feature type="compositionally biased region" description="Pro residues" evidence="1">
    <location>
        <begin position="52"/>
        <end position="64"/>
    </location>
</feature>
<feature type="compositionally biased region" description="Low complexity" evidence="1">
    <location>
        <begin position="33"/>
        <end position="45"/>
    </location>
</feature>
<evidence type="ECO:0000313" key="3">
    <source>
        <dbReference type="Proteomes" id="UP000598146"/>
    </source>
</evidence>
<accession>A0A931C407</accession>
<dbReference type="RefSeq" id="WP_196411974.1">
    <property type="nucleotide sequence ID" value="NZ_JADQTO010000001.1"/>
</dbReference>
<proteinExistence type="predicted"/>
<keyword evidence="3" id="KW-1185">Reference proteome</keyword>
<protein>
    <submittedName>
        <fullName evidence="2">Uncharacterized protein</fullName>
    </submittedName>
</protein>
<name>A0A931C407_9ACTN</name>
<gene>
    <name evidence="2" type="ORF">I4J89_01635</name>
</gene>
<evidence type="ECO:0000313" key="2">
    <source>
        <dbReference type="EMBL" id="MBG0560167.1"/>
    </source>
</evidence>
<feature type="region of interest" description="Disordered" evidence="1">
    <location>
        <begin position="13"/>
        <end position="78"/>
    </location>
</feature>